<evidence type="ECO:0000313" key="9">
    <source>
        <dbReference type="Proteomes" id="UP001285441"/>
    </source>
</evidence>
<feature type="domain" description="Zn(2)-C6 fungal-type" evidence="7">
    <location>
        <begin position="211"/>
        <end position="240"/>
    </location>
</feature>
<keyword evidence="2" id="KW-0805">Transcription regulation</keyword>
<gene>
    <name evidence="8" type="ORF">B0H63DRAFT_489982</name>
</gene>
<feature type="compositionally biased region" description="Low complexity" evidence="6">
    <location>
        <begin position="30"/>
        <end position="43"/>
    </location>
</feature>
<dbReference type="PROSITE" id="PS00463">
    <property type="entry name" value="ZN2_CY6_FUNGAL_1"/>
    <property type="match status" value="1"/>
</dbReference>
<evidence type="ECO:0000313" key="8">
    <source>
        <dbReference type="EMBL" id="KAK3367908.1"/>
    </source>
</evidence>
<dbReference type="GO" id="GO:0000981">
    <property type="term" value="F:DNA-binding transcription factor activity, RNA polymerase II-specific"/>
    <property type="evidence" value="ECO:0007669"/>
    <property type="project" value="InterPro"/>
</dbReference>
<sequence>MASTNSSSYPPLPTPDLESAQPPSQPQPQPQTTTTTTITTITTALQDPLHDPNEPPPLKQETGQQLHDQQQQQQQQLQQQQQQQQLEEQQLQQQQLQQLQQLQQPHQLSHYHENGLSSPDPVAAAAAAVTAATAAMAAAAQHQHQHQQQQQQHQHTLQALQAAVATPGPLPVQSPVTPNYATPIDPSYMSGSGTPTAPAPTNSKATRLRRACDMCSQRKVKCDETQPCRPCRDLQVDCTFEREMKRRGPPNKHAEAAKAAKRPRLEPNLSPGPHIAAETLVSIAGAQDASTGLDIESISPFPIVALLVNDFFTYIHPLAPFPHEPTFRQSLERREDRTSREFLALLASMIGCLAASYPRAVRQHLKSRYPKAITLIERCRAVALEARGSLFHVKDEVTVYDAATSYFIGLAAGYVMQMKVARRFMQETMSIIRELGYHKHSSMLGVTYRGPRYDHVQDQVGKRIFWAMFLGIRSMVQLGTTYGDIVLPPPTPAEPYPDYPEPVDDRYITPHQIFVQPEGTVSLLTGFIQGIKIYMTMNGLVSVELSYGMSSLGFHDQKNMLDDGLQAVKQVMQDLPQELDLPLSSQAPDVFGDQYYQSAYPDHQPPSDLRHISGGDPDTEGRRRIQYEIQKANIYASQLATRSYYVERYFNLRDAHRDLLRQQAAQAAQYASSAENGEAVHNGDADKKIMAAAALQAAAVGEQNDLIDANMLNERELIVQNLLTVLQTISQRNMEPNGGSLINKIRQVASTLVHDAPERKGELAKKAEKALSTFLDVLMRLGGLGPANPMTGDGAMVFEDEEQELRNWADLRTQQQIFFHMGGFLNQI</sequence>
<dbReference type="Proteomes" id="UP001285441">
    <property type="component" value="Unassembled WGS sequence"/>
</dbReference>
<keyword evidence="5" id="KW-0539">Nucleus</keyword>
<evidence type="ECO:0000256" key="4">
    <source>
        <dbReference type="ARBA" id="ARBA00023163"/>
    </source>
</evidence>
<evidence type="ECO:0000256" key="1">
    <source>
        <dbReference type="ARBA" id="ARBA00022833"/>
    </source>
</evidence>
<dbReference type="PANTHER" id="PTHR47663:SF1">
    <property type="entry name" value="XYLANOLYTIC TRANSCRIPTIONAL ACTIVATOR XLNR-RELATED"/>
    <property type="match status" value="1"/>
</dbReference>
<dbReference type="InterPro" id="IPR036864">
    <property type="entry name" value="Zn2-C6_fun-type_DNA-bd_sf"/>
</dbReference>
<accession>A0AAE0K0N7</accession>
<dbReference type="GO" id="GO:0008270">
    <property type="term" value="F:zinc ion binding"/>
    <property type="evidence" value="ECO:0007669"/>
    <property type="project" value="InterPro"/>
</dbReference>
<name>A0AAE0K0N7_9PEZI</name>
<feature type="compositionally biased region" description="Low complexity" evidence="6">
    <location>
        <begin position="137"/>
        <end position="166"/>
    </location>
</feature>
<dbReference type="PANTHER" id="PTHR47663">
    <property type="entry name" value="XYLANOLYTIC TRANSCRIPTIONAL ACTIVATOR XLNR-RELATED"/>
    <property type="match status" value="1"/>
</dbReference>
<evidence type="ECO:0000256" key="2">
    <source>
        <dbReference type="ARBA" id="ARBA00023015"/>
    </source>
</evidence>
<keyword evidence="1" id="KW-0862">Zinc</keyword>
<feature type="region of interest" description="Disordered" evidence="6">
    <location>
        <begin position="246"/>
        <end position="269"/>
    </location>
</feature>
<organism evidence="8 9">
    <name type="scientific">Podospora didyma</name>
    <dbReference type="NCBI Taxonomy" id="330526"/>
    <lineage>
        <taxon>Eukaryota</taxon>
        <taxon>Fungi</taxon>
        <taxon>Dikarya</taxon>
        <taxon>Ascomycota</taxon>
        <taxon>Pezizomycotina</taxon>
        <taxon>Sordariomycetes</taxon>
        <taxon>Sordariomycetidae</taxon>
        <taxon>Sordariales</taxon>
        <taxon>Podosporaceae</taxon>
        <taxon>Podospora</taxon>
    </lineage>
</organism>
<keyword evidence="4" id="KW-0804">Transcription</keyword>
<dbReference type="InterPro" id="IPR001138">
    <property type="entry name" value="Zn2Cys6_DnaBD"/>
</dbReference>
<evidence type="ECO:0000256" key="5">
    <source>
        <dbReference type="ARBA" id="ARBA00023242"/>
    </source>
</evidence>
<evidence type="ECO:0000259" key="7">
    <source>
        <dbReference type="PROSITE" id="PS50048"/>
    </source>
</evidence>
<dbReference type="Gene3D" id="4.10.240.10">
    <property type="entry name" value="Zn(2)-C6 fungal-type DNA-binding domain"/>
    <property type="match status" value="1"/>
</dbReference>
<feature type="region of interest" description="Disordered" evidence="6">
    <location>
        <begin position="1"/>
        <end position="75"/>
    </location>
</feature>
<dbReference type="AlphaFoldDB" id="A0AAE0K0N7"/>
<dbReference type="InterPro" id="IPR051439">
    <property type="entry name" value="XlnR/Xlr1"/>
</dbReference>
<reference evidence="8" key="2">
    <citation type="submission" date="2023-06" db="EMBL/GenBank/DDBJ databases">
        <authorList>
            <consortium name="Lawrence Berkeley National Laboratory"/>
            <person name="Haridas S."/>
            <person name="Hensen N."/>
            <person name="Bonometti L."/>
            <person name="Westerberg I."/>
            <person name="Brannstrom I.O."/>
            <person name="Guillou S."/>
            <person name="Cros-Aarteil S."/>
            <person name="Calhoun S."/>
            <person name="Kuo A."/>
            <person name="Mondo S."/>
            <person name="Pangilinan J."/>
            <person name="Riley R."/>
            <person name="LaButti K."/>
            <person name="Andreopoulos B."/>
            <person name="Lipzen A."/>
            <person name="Chen C."/>
            <person name="Yanf M."/>
            <person name="Daum C."/>
            <person name="Ng V."/>
            <person name="Clum A."/>
            <person name="Steindorff A."/>
            <person name="Ohm R."/>
            <person name="Martin F."/>
            <person name="Silar P."/>
            <person name="Natvig D."/>
            <person name="Lalanne C."/>
            <person name="Gautier V."/>
            <person name="Ament-velasquez S.L."/>
            <person name="Kruys A."/>
            <person name="Hutchinson M.I."/>
            <person name="Powell A.J."/>
            <person name="Barry K."/>
            <person name="Miller A.N."/>
            <person name="Grigoriev I.V."/>
            <person name="Debuchy R."/>
            <person name="Gladieux P."/>
            <person name="Thoren M.H."/>
            <person name="Johannesson H."/>
        </authorList>
    </citation>
    <scope>NUCLEOTIDE SEQUENCE</scope>
    <source>
        <strain evidence="8">CBS 232.78</strain>
    </source>
</reference>
<feature type="compositionally biased region" description="Basic and acidic residues" evidence="6">
    <location>
        <begin position="246"/>
        <end position="258"/>
    </location>
</feature>
<keyword evidence="3" id="KW-0238">DNA-binding</keyword>
<dbReference type="CDD" id="cd12148">
    <property type="entry name" value="fungal_TF_MHR"/>
    <property type="match status" value="1"/>
</dbReference>
<dbReference type="CDD" id="cd00067">
    <property type="entry name" value="GAL4"/>
    <property type="match status" value="1"/>
</dbReference>
<reference evidence="8" key="1">
    <citation type="journal article" date="2023" name="Mol. Phylogenet. Evol.">
        <title>Genome-scale phylogeny and comparative genomics of the fungal order Sordariales.</title>
        <authorList>
            <person name="Hensen N."/>
            <person name="Bonometti L."/>
            <person name="Westerberg I."/>
            <person name="Brannstrom I.O."/>
            <person name="Guillou S."/>
            <person name="Cros-Aarteil S."/>
            <person name="Calhoun S."/>
            <person name="Haridas S."/>
            <person name="Kuo A."/>
            <person name="Mondo S."/>
            <person name="Pangilinan J."/>
            <person name="Riley R."/>
            <person name="LaButti K."/>
            <person name="Andreopoulos B."/>
            <person name="Lipzen A."/>
            <person name="Chen C."/>
            <person name="Yan M."/>
            <person name="Daum C."/>
            <person name="Ng V."/>
            <person name="Clum A."/>
            <person name="Steindorff A."/>
            <person name="Ohm R.A."/>
            <person name="Martin F."/>
            <person name="Silar P."/>
            <person name="Natvig D.O."/>
            <person name="Lalanne C."/>
            <person name="Gautier V."/>
            <person name="Ament-Velasquez S.L."/>
            <person name="Kruys A."/>
            <person name="Hutchinson M.I."/>
            <person name="Powell A.J."/>
            <person name="Barry K."/>
            <person name="Miller A.N."/>
            <person name="Grigoriev I.V."/>
            <person name="Debuchy R."/>
            <person name="Gladieux P."/>
            <person name="Hiltunen Thoren M."/>
            <person name="Johannesson H."/>
        </authorList>
    </citation>
    <scope>NUCLEOTIDE SEQUENCE</scope>
    <source>
        <strain evidence="8">CBS 232.78</strain>
    </source>
</reference>
<proteinExistence type="predicted"/>
<feature type="region of interest" description="Disordered" evidence="6">
    <location>
        <begin position="137"/>
        <end position="205"/>
    </location>
</feature>
<dbReference type="Pfam" id="PF00172">
    <property type="entry name" value="Zn_clus"/>
    <property type="match status" value="1"/>
</dbReference>
<feature type="compositionally biased region" description="Polar residues" evidence="6">
    <location>
        <begin position="189"/>
        <end position="205"/>
    </location>
</feature>
<evidence type="ECO:0000256" key="6">
    <source>
        <dbReference type="SAM" id="MobiDB-lite"/>
    </source>
</evidence>
<evidence type="ECO:0000256" key="3">
    <source>
        <dbReference type="ARBA" id="ARBA00023125"/>
    </source>
</evidence>
<dbReference type="EMBL" id="JAULSW010000011">
    <property type="protein sequence ID" value="KAK3367908.1"/>
    <property type="molecule type" value="Genomic_DNA"/>
</dbReference>
<protein>
    <recommendedName>
        <fullName evidence="7">Zn(2)-C6 fungal-type domain-containing protein</fullName>
    </recommendedName>
</protein>
<dbReference type="GO" id="GO:0003677">
    <property type="term" value="F:DNA binding"/>
    <property type="evidence" value="ECO:0007669"/>
    <property type="project" value="UniProtKB-KW"/>
</dbReference>
<dbReference type="SMART" id="SM00066">
    <property type="entry name" value="GAL4"/>
    <property type="match status" value="1"/>
</dbReference>
<dbReference type="SUPFAM" id="SSF57701">
    <property type="entry name" value="Zn2/Cys6 DNA-binding domain"/>
    <property type="match status" value="1"/>
</dbReference>
<keyword evidence="9" id="KW-1185">Reference proteome</keyword>
<feature type="compositionally biased region" description="Low complexity" evidence="6">
    <location>
        <begin position="64"/>
        <end position="75"/>
    </location>
</feature>
<dbReference type="PROSITE" id="PS50048">
    <property type="entry name" value="ZN2_CY6_FUNGAL_2"/>
    <property type="match status" value="1"/>
</dbReference>
<comment type="caution">
    <text evidence="8">The sequence shown here is derived from an EMBL/GenBank/DDBJ whole genome shotgun (WGS) entry which is preliminary data.</text>
</comment>